<keyword evidence="3 7" id="KW-0678">Repressor</keyword>
<evidence type="ECO:0000256" key="3">
    <source>
        <dbReference type="ARBA" id="ARBA00022491"/>
    </source>
</evidence>
<feature type="domain" description="CtsR N-terminal HTH" evidence="8">
    <location>
        <begin position="3"/>
        <end position="73"/>
    </location>
</feature>
<evidence type="ECO:0000256" key="6">
    <source>
        <dbReference type="ARBA" id="ARBA00023163"/>
    </source>
</evidence>
<dbReference type="Pfam" id="PF05848">
    <property type="entry name" value="CtsR"/>
    <property type="match status" value="1"/>
</dbReference>
<keyword evidence="5 7" id="KW-0238">DNA-binding</keyword>
<feature type="domain" description="CtsR C-terminal dimerization" evidence="9">
    <location>
        <begin position="83"/>
        <end position="147"/>
    </location>
</feature>
<comment type="similarity">
    <text evidence="1 7">Belongs to the CtsR family.</text>
</comment>
<evidence type="ECO:0000313" key="11">
    <source>
        <dbReference type="Proteomes" id="UP000092714"/>
    </source>
</evidence>
<evidence type="ECO:0000259" key="8">
    <source>
        <dbReference type="Pfam" id="PF05848"/>
    </source>
</evidence>
<proteinExistence type="inferred from homology"/>
<keyword evidence="11" id="KW-1185">Reference proteome</keyword>
<dbReference type="GeneID" id="42776976"/>
<dbReference type="GO" id="GO:0006355">
    <property type="term" value="P:regulation of DNA-templated transcription"/>
    <property type="evidence" value="ECO:0007669"/>
    <property type="project" value="UniProtKB-UniRule"/>
</dbReference>
<evidence type="ECO:0000256" key="2">
    <source>
        <dbReference type="ARBA" id="ARBA00014129"/>
    </source>
</evidence>
<organism evidence="10 11">
    <name type="scientific">Clostridium paraputrificum</name>
    <dbReference type="NCBI Taxonomy" id="29363"/>
    <lineage>
        <taxon>Bacteria</taxon>
        <taxon>Bacillati</taxon>
        <taxon>Bacillota</taxon>
        <taxon>Clostridia</taxon>
        <taxon>Eubacteriales</taxon>
        <taxon>Clostridiaceae</taxon>
        <taxon>Clostridium</taxon>
    </lineage>
</organism>
<dbReference type="PIRSF" id="PIRSF010607">
    <property type="entry name" value="Txn_repr_CtsR"/>
    <property type="match status" value="1"/>
</dbReference>
<evidence type="ECO:0000256" key="7">
    <source>
        <dbReference type="PIRNR" id="PIRNR010607"/>
    </source>
</evidence>
<dbReference type="EMBL" id="MAPZ01000026">
    <property type="protein sequence ID" value="OBY09865.1"/>
    <property type="molecule type" value="Genomic_DNA"/>
</dbReference>
<dbReference type="AlphaFoldDB" id="A0A174ILI4"/>
<dbReference type="InterPro" id="IPR041902">
    <property type="entry name" value="CtsR_N_sf"/>
</dbReference>
<dbReference type="InterPro" id="IPR008463">
    <property type="entry name" value="CtsR"/>
</dbReference>
<reference evidence="10 11" key="1">
    <citation type="submission" date="2016-06" db="EMBL/GenBank/DDBJ databases">
        <authorList>
            <person name="Kjaerup R.B."/>
            <person name="Dalgaard T.S."/>
            <person name="Juul-Madsen H.R."/>
        </authorList>
    </citation>
    <scope>NUCLEOTIDE SEQUENCE [LARGE SCALE GENOMIC DNA]</scope>
    <source>
        <strain evidence="10 11">373-A1</strain>
    </source>
</reference>
<dbReference type="Pfam" id="PF17727">
    <property type="entry name" value="CtsR_C"/>
    <property type="match status" value="1"/>
</dbReference>
<dbReference type="InterPro" id="IPR041908">
    <property type="entry name" value="CtsR_C_sf"/>
</dbReference>
<dbReference type="eggNOG" id="COG4463">
    <property type="taxonomic scope" value="Bacteria"/>
</dbReference>
<comment type="caution">
    <text evidence="10">The sequence shown here is derived from an EMBL/GenBank/DDBJ whole genome shotgun (WGS) entry which is preliminary data.</text>
</comment>
<evidence type="ECO:0000256" key="1">
    <source>
        <dbReference type="ARBA" id="ARBA00010189"/>
    </source>
</evidence>
<keyword evidence="6 7" id="KW-0804">Transcription</keyword>
<name>A0A174ILI4_9CLOT</name>
<protein>
    <recommendedName>
        <fullName evidence="2 7">Transcriptional regulator CtsR</fullName>
    </recommendedName>
</protein>
<evidence type="ECO:0000313" key="10">
    <source>
        <dbReference type="EMBL" id="OBY09865.1"/>
    </source>
</evidence>
<evidence type="ECO:0000259" key="9">
    <source>
        <dbReference type="Pfam" id="PF17727"/>
    </source>
</evidence>
<dbReference type="Proteomes" id="UP000092714">
    <property type="component" value="Unassembled WGS sequence"/>
</dbReference>
<dbReference type="RefSeq" id="WP_027099141.1">
    <property type="nucleotide sequence ID" value="NZ_CABHIH010000006.1"/>
</dbReference>
<accession>A0A174ILI4</accession>
<evidence type="ECO:0000256" key="5">
    <source>
        <dbReference type="ARBA" id="ARBA00023125"/>
    </source>
</evidence>
<dbReference type="Gene3D" id="3.30.56.130">
    <property type="entry name" value="Transcriptional regulator CtsR, winged HTH domain"/>
    <property type="match status" value="1"/>
</dbReference>
<evidence type="ECO:0000256" key="4">
    <source>
        <dbReference type="ARBA" id="ARBA00023015"/>
    </source>
</evidence>
<dbReference type="Gene3D" id="1.10.1200.150">
    <property type="entry name" value="Transcriptional regulator CtsR, C-terminal domain"/>
    <property type="match status" value="1"/>
</dbReference>
<sequence>MARLSDIIESFIKEMLNENGGDQVQIQRNELADQFRCAPSQINYVLTTRFTSDKGYVIESRRGGGGHIIIKQLTYDGTEQRSRLIYDAIGSSITYHNALSIIENLYELDIITEREKEIMKIAINDRSLISIEEKNKSRADILKGMVMVILS</sequence>
<dbReference type="InterPro" id="IPR041473">
    <property type="entry name" value="CtsR_C"/>
</dbReference>
<dbReference type="OrthoDB" id="1680813at2"/>
<dbReference type="InterPro" id="IPR040465">
    <property type="entry name" value="CtsR_N"/>
</dbReference>
<dbReference type="GO" id="GO:0003677">
    <property type="term" value="F:DNA binding"/>
    <property type="evidence" value="ECO:0007669"/>
    <property type="project" value="UniProtKB-UniRule"/>
</dbReference>
<keyword evidence="4 7" id="KW-0805">Transcription regulation</keyword>
<gene>
    <name evidence="10" type="ORF">CP373A1_14465</name>
</gene>